<evidence type="ECO:0000313" key="2">
    <source>
        <dbReference type="Proteomes" id="UP000307440"/>
    </source>
</evidence>
<sequence length="78" mass="8758">MQRTLTEAQAEDLRLRLMTLLAMYDLLPYSISRPPNSAEPKDLSSAIDAQSLDRCLIVMVQRGIITADDARAFASVYR</sequence>
<accession>A0A5C3KVD2</accession>
<name>A0A5C3KVD2_COPMA</name>
<dbReference type="EMBL" id="ML210322">
    <property type="protein sequence ID" value="TFK19868.1"/>
    <property type="molecule type" value="Genomic_DNA"/>
</dbReference>
<organism evidence="1 2">
    <name type="scientific">Coprinopsis marcescibilis</name>
    <name type="common">Agaric fungus</name>
    <name type="synonym">Psathyrella marcescibilis</name>
    <dbReference type="NCBI Taxonomy" id="230819"/>
    <lineage>
        <taxon>Eukaryota</taxon>
        <taxon>Fungi</taxon>
        <taxon>Dikarya</taxon>
        <taxon>Basidiomycota</taxon>
        <taxon>Agaricomycotina</taxon>
        <taxon>Agaricomycetes</taxon>
        <taxon>Agaricomycetidae</taxon>
        <taxon>Agaricales</taxon>
        <taxon>Agaricineae</taxon>
        <taxon>Psathyrellaceae</taxon>
        <taxon>Coprinopsis</taxon>
    </lineage>
</organism>
<protein>
    <submittedName>
        <fullName evidence="1">Uncharacterized protein</fullName>
    </submittedName>
</protein>
<keyword evidence="2" id="KW-1185">Reference proteome</keyword>
<dbReference type="Proteomes" id="UP000307440">
    <property type="component" value="Unassembled WGS sequence"/>
</dbReference>
<gene>
    <name evidence="1" type="ORF">FA15DRAFT_600750</name>
</gene>
<proteinExistence type="predicted"/>
<dbReference type="OrthoDB" id="3025094at2759"/>
<dbReference type="AlphaFoldDB" id="A0A5C3KVD2"/>
<evidence type="ECO:0000313" key="1">
    <source>
        <dbReference type="EMBL" id="TFK19868.1"/>
    </source>
</evidence>
<reference evidence="1 2" key="1">
    <citation type="journal article" date="2019" name="Nat. Ecol. Evol.">
        <title>Megaphylogeny resolves global patterns of mushroom evolution.</title>
        <authorList>
            <person name="Varga T."/>
            <person name="Krizsan K."/>
            <person name="Foldi C."/>
            <person name="Dima B."/>
            <person name="Sanchez-Garcia M."/>
            <person name="Sanchez-Ramirez S."/>
            <person name="Szollosi G.J."/>
            <person name="Szarkandi J.G."/>
            <person name="Papp V."/>
            <person name="Albert L."/>
            <person name="Andreopoulos W."/>
            <person name="Angelini C."/>
            <person name="Antonin V."/>
            <person name="Barry K.W."/>
            <person name="Bougher N.L."/>
            <person name="Buchanan P."/>
            <person name="Buyck B."/>
            <person name="Bense V."/>
            <person name="Catcheside P."/>
            <person name="Chovatia M."/>
            <person name="Cooper J."/>
            <person name="Damon W."/>
            <person name="Desjardin D."/>
            <person name="Finy P."/>
            <person name="Geml J."/>
            <person name="Haridas S."/>
            <person name="Hughes K."/>
            <person name="Justo A."/>
            <person name="Karasinski D."/>
            <person name="Kautmanova I."/>
            <person name="Kiss B."/>
            <person name="Kocsube S."/>
            <person name="Kotiranta H."/>
            <person name="LaButti K.M."/>
            <person name="Lechner B.E."/>
            <person name="Liimatainen K."/>
            <person name="Lipzen A."/>
            <person name="Lukacs Z."/>
            <person name="Mihaltcheva S."/>
            <person name="Morgado L.N."/>
            <person name="Niskanen T."/>
            <person name="Noordeloos M.E."/>
            <person name="Ohm R.A."/>
            <person name="Ortiz-Santana B."/>
            <person name="Ovrebo C."/>
            <person name="Racz N."/>
            <person name="Riley R."/>
            <person name="Savchenko A."/>
            <person name="Shiryaev A."/>
            <person name="Soop K."/>
            <person name="Spirin V."/>
            <person name="Szebenyi C."/>
            <person name="Tomsovsky M."/>
            <person name="Tulloss R.E."/>
            <person name="Uehling J."/>
            <person name="Grigoriev I.V."/>
            <person name="Vagvolgyi C."/>
            <person name="Papp T."/>
            <person name="Martin F.M."/>
            <person name="Miettinen O."/>
            <person name="Hibbett D.S."/>
            <person name="Nagy L.G."/>
        </authorList>
    </citation>
    <scope>NUCLEOTIDE SEQUENCE [LARGE SCALE GENOMIC DNA]</scope>
    <source>
        <strain evidence="1 2">CBS 121175</strain>
    </source>
</reference>